<dbReference type="PANTHER" id="PTHR14222:SF2">
    <property type="entry name" value="CONDENSIN COMPLEX SUBUNIT 1"/>
    <property type="match status" value="1"/>
</dbReference>
<dbReference type="GO" id="GO:0000796">
    <property type="term" value="C:condensin complex"/>
    <property type="evidence" value="ECO:0007669"/>
    <property type="project" value="TreeGrafter"/>
</dbReference>
<evidence type="ECO:0000313" key="2">
    <source>
        <dbReference type="Proteomes" id="UP000287033"/>
    </source>
</evidence>
<dbReference type="PANTHER" id="PTHR14222">
    <property type="entry name" value="CONDENSIN"/>
    <property type="match status" value="1"/>
</dbReference>
<dbReference type="GO" id="GO:0042393">
    <property type="term" value="F:histone binding"/>
    <property type="evidence" value="ECO:0007669"/>
    <property type="project" value="TreeGrafter"/>
</dbReference>
<dbReference type="AlphaFoldDB" id="A0A401TWD4"/>
<comment type="caution">
    <text evidence="1">The sequence shown here is derived from an EMBL/GenBank/DDBJ whole genome shotgun (WGS) entry which is preliminary data.</text>
</comment>
<dbReference type="OMA" id="WSKEQPI"/>
<keyword evidence="2" id="KW-1185">Reference proteome</keyword>
<dbReference type="GO" id="GO:0010032">
    <property type="term" value="P:meiotic chromosome condensation"/>
    <property type="evidence" value="ECO:0007669"/>
    <property type="project" value="TreeGrafter"/>
</dbReference>
<dbReference type="InterPro" id="IPR026971">
    <property type="entry name" value="CND1/NCAPD3"/>
</dbReference>
<accession>A0A401TWD4</accession>
<dbReference type="EMBL" id="BEZZ01206506">
    <property type="protein sequence ID" value="GCC46963.1"/>
    <property type="molecule type" value="Genomic_DNA"/>
</dbReference>
<name>A0A401TWD4_CHIPU</name>
<proteinExistence type="predicted"/>
<evidence type="ECO:0000313" key="1">
    <source>
        <dbReference type="EMBL" id="GCC46963.1"/>
    </source>
</evidence>
<dbReference type="Proteomes" id="UP000287033">
    <property type="component" value="Unassembled WGS sequence"/>
</dbReference>
<dbReference type="STRING" id="137246.A0A401TWD4"/>
<feature type="non-terminal residue" evidence="1">
    <location>
        <position position="106"/>
    </location>
</feature>
<dbReference type="GO" id="GO:0000779">
    <property type="term" value="C:condensed chromosome, centromeric region"/>
    <property type="evidence" value="ECO:0007669"/>
    <property type="project" value="TreeGrafter"/>
</dbReference>
<sequence length="106" mass="11847">MLVLSQEDVPSERARQEVLVQYLKDTLTFAIGVEGAIAIVGKFLSSKSPSVVQEAIQFFVTISEFGIAQALEGMRRMLPLVWSKEPGVKEAVRDAYRRLYLSTGRK</sequence>
<protein>
    <submittedName>
        <fullName evidence="1">Uncharacterized protein</fullName>
    </submittedName>
</protein>
<gene>
    <name evidence="1" type="ORF">chiPu_0031301</name>
</gene>
<dbReference type="GO" id="GO:0007076">
    <property type="term" value="P:mitotic chromosome condensation"/>
    <property type="evidence" value="ECO:0007669"/>
    <property type="project" value="InterPro"/>
</dbReference>
<organism evidence="1 2">
    <name type="scientific">Chiloscyllium punctatum</name>
    <name type="common">Brownbanded bambooshark</name>
    <name type="synonym">Hemiscyllium punctatum</name>
    <dbReference type="NCBI Taxonomy" id="137246"/>
    <lineage>
        <taxon>Eukaryota</taxon>
        <taxon>Metazoa</taxon>
        <taxon>Chordata</taxon>
        <taxon>Craniata</taxon>
        <taxon>Vertebrata</taxon>
        <taxon>Chondrichthyes</taxon>
        <taxon>Elasmobranchii</taxon>
        <taxon>Galeomorphii</taxon>
        <taxon>Galeoidea</taxon>
        <taxon>Orectolobiformes</taxon>
        <taxon>Hemiscylliidae</taxon>
        <taxon>Chiloscyllium</taxon>
    </lineage>
</organism>
<reference evidence="1 2" key="1">
    <citation type="journal article" date="2018" name="Nat. Ecol. Evol.">
        <title>Shark genomes provide insights into elasmobranch evolution and the origin of vertebrates.</title>
        <authorList>
            <person name="Hara Y"/>
            <person name="Yamaguchi K"/>
            <person name="Onimaru K"/>
            <person name="Kadota M"/>
            <person name="Koyanagi M"/>
            <person name="Keeley SD"/>
            <person name="Tatsumi K"/>
            <person name="Tanaka K"/>
            <person name="Motone F"/>
            <person name="Kageyama Y"/>
            <person name="Nozu R"/>
            <person name="Adachi N"/>
            <person name="Nishimura O"/>
            <person name="Nakagawa R"/>
            <person name="Tanegashima C"/>
            <person name="Kiyatake I"/>
            <person name="Matsumoto R"/>
            <person name="Murakumo K"/>
            <person name="Nishida K"/>
            <person name="Terakita A"/>
            <person name="Kuratani S"/>
            <person name="Sato K"/>
            <person name="Hyodo S Kuraku.S."/>
        </authorList>
    </citation>
    <scope>NUCLEOTIDE SEQUENCE [LARGE SCALE GENOMIC DNA]</scope>
</reference>
<dbReference type="OrthoDB" id="436262at2759"/>